<dbReference type="PANTHER" id="PTHR30349">
    <property type="entry name" value="PHAGE INTEGRASE-RELATED"/>
    <property type="match status" value="1"/>
</dbReference>
<dbReference type="InterPro" id="IPR011010">
    <property type="entry name" value="DNA_brk_join_enz"/>
</dbReference>
<evidence type="ECO:0000256" key="1">
    <source>
        <dbReference type="ARBA" id="ARBA00003283"/>
    </source>
</evidence>
<protein>
    <submittedName>
        <fullName evidence="9">Integrase</fullName>
    </submittedName>
</protein>
<dbReference type="GO" id="GO:0015074">
    <property type="term" value="P:DNA integration"/>
    <property type="evidence" value="ECO:0007669"/>
    <property type="project" value="UniProtKB-KW"/>
</dbReference>
<evidence type="ECO:0000259" key="8">
    <source>
        <dbReference type="PROSITE" id="PS51900"/>
    </source>
</evidence>
<sequence>MSSVKQLEKAEVDGFLRNLYLEERSENTVSKYRRDIVRFGRFLAEGRALDREAVVAYKRYLVGEGYKASSVNSMLAAVNALLSYLGLPDCRVRLLKIQRQAFRDRSRELQKADYLRLLETARSRKKPRAEALLQTLCGVGIRVSELPFITKEAVLEGRAAIRCKGKCRVVPLPDRLRRILLRYCGERGITSGPVFVTRSGRPMHRSTVWRAVKSLSADAKVQPRKVYPHNLRHLFACTYYRQSRDIAGLAALLGHASTETTRIYTATNETEYAGLINRLGLVP</sequence>
<name>A0A498CNM8_9FIRM</name>
<keyword evidence="10" id="KW-1185">Reference proteome</keyword>
<comment type="function">
    <text evidence="1">Site-specific tyrosine recombinase, which acts by catalyzing the cutting and rejoining of the recombining DNA molecules.</text>
</comment>
<dbReference type="Pfam" id="PF02899">
    <property type="entry name" value="Phage_int_SAM_1"/>
    <property type="match status" value="1"/>
</dbReference>
<dbReference type="RefSeq" id="WP_121587267.1">
    <property type="nucleotide sequence ID" value="NZ_RCHT01000022.1"/>
</dbReference>
<dbReference type="PANTHER" id="PTHR30349:SF41">
    <property type="entry name" value="INTEGRASE_RECOMBINASE PROTEIN MJ0367-RELATED"/>
    <property type="match status" value="1"/>
</dbReference>
<dbReference type="Pfam" id="PF00589">
    <property type="entry name" value="Phage_integrase"/>
    <property type="match status" value="1"/>
</dbReference>
<dbReference type="InterPro" id="IPR013762">
    <property type="entry name" value="Integrase-like_cat_sf"/>
</dbReference>
<feature type="domain" description="Core-binding (CB)" evidence="8">
    <location>
        <begin position="11"/>
        <end position="86"/>
    </location>
</feature>
<dbReference type="Proteomes" id="UP000276301">
    <property type="component" value="Unassembled WGS sequence"/>
</dbReference>
<keyword evidence="4 6" id="KW-0238">DNA-binding</keyword>
<dbReference type="InterPro" id="IPR004107">
    <property type="entry name" value="Integrase_SAM-like_N"/>
</dbReference>
<evidence type="ECO:0000256" key="5">
    <source>
        <dbReference type="ARBA" id="ARBA00023172"/>
    </source>
</evidence>
<dbReference type="EMBL" id="RCHT01000022">
    <property type="protein sequence ID" value="RLL09134.1"/>
    <property type="molecule type" value="Genomic_DNA"/>
</dbReference>
<proteinExistence type="inferred from homology"/>
<keyword evidence="3" id="KW-0229">DNA integration</keyword>
<evidence type="ECO:0000313" key="10">
    <source>
        <dbReference type="Proteomes" id="UP000276301"/>
    </source>
</evidence>
<dbReference type="InterPro" id="IPR044068">
    <property type="entry name" value="CB"/>
</dbReference>
<dbReference type="Gene3D" id="1.10.443.10">
    <property type="entry name" value="Intergrase catalytic core"/>
    <property type="match status" value="1"/>
</dbReference>
<dbReference type="GO" id="GO:0006310">
    <property type="term" value="P:DNA recombination"/>
    <property type="evidence" value="ECO:0007669"/>
    <property type="project" value="UniProtKB-KW"/>
</dbReference>
<dbReference type="GO" id="GO:0003677">
    <property type="term" value="F:DNA binding"/>
    <property type="evidence" value="ECO:0007669"/>
    <property type="project" value="UniProtKB-UniRule"/>
</dbReference>
<reference evidence="9 10" key="1">
    <citation type="submission" date="2018-10" db="EMBL/GenBank/DDBJ databases">
        <title>Anaerotruncus faecis sp. nov., isolated from human feces.</title>
        <authorList>
            <person name="Wang Y.-J."/>
        </authorList>
    </citation>
    <scope>NUCLEOTIDE SEQUENCE [LARGE SCALE GENOMIC DNA]</scope>
    <source>
        <strain evidence="9 10">22A2-44</strain>
    </source>
</reference>
<evidence type="ECO:0000256" key="6">
    <source>
        <dbReference type="PROSITE-ProRule" id="PRU01248"/>
    </source>
</evidence>
<comment type="similarity">
    <text evidence="2">Belongs to the 'phage' integrase family.</text>
</comment>
<accession>A0A498CNM8</accession>
<evidence type="ECO:0000313" key="9">
    <source>
        <dbReference type="EMBL" id="RLL09134.1"/>
    </source>
</evidence>
<comment type="caution">
    <text evidence="9">The sequence shown here is derived from an EMBL/GenBank/DDBJ whole genome shotgun (WGS) entry which is preliminary data.</text>
</comment>
<dbReference type="SUPFAM" id="SSF56349">
    <property type="entry name" value="DNA breaking-rejoining enzymes"/>
    <property type="match status" value="1"/>
</dbReference>
<dbReference type="InterPro" id="IPR002104">
    <property type="entry name" value="Integrase_catalytic"/>
</dbReference>
<feature type="domain" description="Tyr recombinase" evidence="7">
    <location>
        <begin position="104"/>
        <end position="277"/>
    </location>
</feature>
<dbReference type="InterPro" id="IPR050090">
    <property type="entry name" value="Tyrosine_recombinase_XerCD"/>
</dbReference>
<evidence type="ECO:0000259" key="7">
    <source>
        <dbReference type="PROSITE" id="PS51898"/>
    </source>
</evidence>
<evidence type="ECO:0000256" key="2">
    <source>
        <dbReference type="ARBA" id="ARBA00008857"/>
    </source>
</evidence>
<gene>
    <name evidence="9" type="ORF">D4A47_10700</name>
</gene>
<evidence type="ECO:0000256" key="4">
    <source>
        <dbReference type="ARBA" id="ARBA00023125"/>
    </source>
</evidence>
<organism evidence="9 10">
    <name type="scientific">Anaerotruncus massiliensis</name>
    <name type="common">ex Liu et al. 2021</name>
    <dbReference type="NCBI Taxonomy" id="2321404"/>
    <lineage>
        <taxon>Bacteria</taxon>
        <taxon>Bacillati</taxon>
        <taxon>Bacillota</taxon>
        <taxon>Clostridia</taxon>
        <taxon>Eubacteriales</taxon>
        <taxon>Oscillospiraceae</taxon>
        <taxon>Anaerotruncus</taxon>
    </lineage>
</organism>
<dbReference type="Gene3D" id="1.10.150.130">
    <property type="match status" value="1"/>
</dbReference>
<dbReference type="PROSITE" id="PS51898">
    <property type="entry name" value="TYR_RECOMBINASE"/>
    <property type="match status" value="1"/>
</dbReference>
<dbReference type="AlphaFoldDB" id="A0A498CNM8"/>
<keyword evidence="5" id="KW-0233">DNA recombination</keyword>
<dbReference type="PROSITE" id="PS51900">
    <property type="entry name" value="CB"/>
    <property type="match status" value="1"/>
</dbReference>
<evidence type="ECO:0000256" key="3">
    <source>
        <dbReference type="ARBA" id="ARBA00022908"/>
    </source>
</evidence>
<dbReference type="InterPro" id="IPR010998">
    <property type="entry name" value="Integrase_recombinase_N"/>
</dbReference>